<dbReference type="PANTHER" id="PTHR33240:SF15">
    <property type="entry name" value="GAG-PRO-LIKE PROTEIN"/>
    <property type="match status" value="1"/>
</dbReference>
<reference evidence="1" key="1">
    <citation type="submission" date="2018-05" db="EMBL/GenBank/DDBJ databases">
        <title>Draft genome of Mucuna pruriens seed.</title>
        <authorList>
            <person name="Nnadi N.E."/>
            <person name="Vos R."/>
            <person name="Hasami M.H."/>
            <person name="Devisetty U.K."/>
            <person name="Aguiy J.C."/>
        </authorList>
    </citation>
    <scope>NUCLEOTIDE SEQUENCE [LARGE SCALE GENOMIC DNA]</scope>
    <source>
        <strain evidence="1">JCA_2017</strain>
    </source>
</reference>
<feature type="non-terminal residue" evidence="1">
    <location>
        <position position="1"/>
    </location>
</feature>
<dbReference type="OrthoDB" id="1400091at2759"/>
<evidence type="ECO:0000313" key="2">
    <source>
        <dbReference type="Proteomes" id="UP000257109"/>
    </source>
</evidence>
<dbReference type="EMBL" id="QJKJ01004268">
    <property type="protein sequence ID" value="RDX94835.1"/>
    <property type="molecule type" value="Genomic_DNA"/>
</dbReference>
<accession>A0A371GWB4</accession>
<evidence type="ECO:0000313" key="1">
    <source>
        <dbReference type="EMBL" id="RDX94835.1"/>
    </source>
</evidence>
<organism evidence="1 2">
    <name type="scientific">Mucuna pruriens</name>
    <name type="common">Velvet bean</name>
    <name type="synonym">Dolichos pruriens</name>
    <dbReference type="NCBI Taxonomy" id="157652"/>
    <lineage>
        <taxon>Eukaryota</taxon>
        <taxon>Viridiplantae</taxon>
        <taxon>Streptophyta</taxon>
        <taxon>Embryophyta</taxon>
        <taxon>Tracheophyta</taxon>
        <taxon>Spermatophyta</taxon>
        <taxon>Magnoliopsida</taxon>
        <taxon>eudicotyledons</taxon>
        <taxon>Gunneridae</taxon>
        <taxon>Pentapetalae</taxon>
        <taxon>rosids</taxon>
        <taxon>fabids</taxon>
        <taxon>Fabales</taxon>
        <taxon>Fabaceae</taxon>
        <taxon>Papilionoideae</taxon>
        <taxon>50 kb inversion clade</taxon>
        <taxon>NPAAA clade</taxon>
        <taxon>indigoferoid/millettioid clade</taxon>
        <taxon>Phaseoleae</taxon>
        <taxon>Mucuna</taxon>
    </lineage>
</organism>
<gene>
    <name evidence="1" type="ORF">CR513_22724</name>
</gene>
<keyword evidence="2" id="KW-1185">Reference proteome</keyword>
<dbReference type="Proteomes" id="UP000257109">
    <property type="component" value="Unassembled WGS sequence"/>
</dbReference>
<sequence length="150" mass="16688">MLDGKTTSVRKRHTRAVLAIQSDPPQMSLKEVSRTLFGFAREQVEIKGTIEIEMVFGGGAHAHSVSVTYTVVNAYASYNIIIGRPALNKLSAMVSTVHLCMKYPVGKDVRIVWANQKIAQRYYKDSLRVGPRSTNNSAALVNFLDLDPRH</sequence>
<comment type="caution">
    <text evidence="1">The sequence shown here is derived from an EMBL/GenBank/DDBJ whole genome shotgun (WGS) entry which is preliminary data.</text>
</comment>
<protein>
    <submittedName>
        <fullName evidence="1">Uncharacterized protein</fullName>
    </submittedName>
</protein>
<proteinExistence type="predicted"/>
<name>A0A371GWB4_MUCPR</name>
<dbReference type="AlphaFoldDB" id="A0A371GWB4"/>
<dbReference type="PANTHER" id="PTHR33240">
    <property type="entry name" value="OS08G0508500 PROTEIN"/>
    <property type="match status" value="1"/>
</dbReference>